<keyword evidence="1" id="KW-0472">Membrane</keyword>
<sequence length="135" mass="14997">MKTGDKIILGVVVMLIFFGGWVCSRNSTIESGLKQKNTVEQKKESDTESMKTSAYIVSQDFVKARLKSPSTADFPFVQEKDGYDPASKIYTIVSHVDSQNSFGAIVRMEYAIQMKFNGGEADDPNNWAVVKIGMQ</sequence>
<reference evidence="2" key="1">
    <citation type="submission" date="2020-05" db="EMBL/GenBank/DDBJ databases">
        <authorList>
            <person name="Chiriac C."/>
            <person name="Salcher M."/>
            <person name="Ghai R."/>
            <person name="Kavagutti S V."/>
        </authorList>
    </citation>
    <scope>NUCLEOTIDE SEQUENCE</scope>
</reference>
<dbReference type="EMBL" id="LR797460">
    <property type="protein sequence ID" value="CAB4218719.1"/>
    <property type="molecule type" value="Genomic_DNA"/>
</dbReference>
<evidence type="ECO:0000256" key="1">
    <source>
        <dbReference type="SAM" id="Phobius"/>
    </source>
</evidence>
<gene>
    <name evidence="2" type="ORF">UFOVP1596_38</name>
</gene>
<keyword evidence="1" id="KW-1133">Transmembrane helix</keyword>
<organism evidence="2">
    <name type="scientific">uncultured Caudovirales phage</name>
    <dbReference type="NCBI Taxonomy" id="2100421"/>
    <lineage>
        <taxon>Viruses</taxon>
        <taxon>Duplodnaviria</taxon>
        <taxon>Heunggongvirae</taxon>
        <taxon>Uroviricota</taxon>
        <taxon>Caudoviricetes</taxon>
        <taxon>Peduoviridae</taxon>
        <taxon>Maltschvirus</taxon>
        <taxon>Maltschvirus maltsch</taxon>
    </lineage>
</organism>
<name>A0A6J5STR6_9CAUD</name>
<accession>A0A6J5STR6</accession>
<feature type="transmembrane region" description="Helical" evidence="1">
    <location>
        <begin position="6"/>
        <end position="24"/>
    </location>
</feature>
<keyword evidence="1" id="KW-0812">Transmembrane</keyword>
<protein>
    <submittedName>
        <fullName evidence="2">Uncharacterized protein</fullName>
    </submittedName>
</protein>
<proteinExistence type="predicted"/>
<evidence type="ECO:0000313" key="2">
    <source>
        <dbReference type="EMBL" id="CAB4218719.1"/>
    </source>
</evidence>